<feature type="domain" description="Multidrug resistance protein MdtA-like C-terminal permuted SH3" evidence="7">
    <location>
        <begin position="322"/>
        <end position="382"/>
    </location>
</feature>
<evidence type="ECO:0000256" key="1">
    <source>
        <dbReference type="ARBA" id="ARBA00004196"/>
    </source>
</evidence>
<dbReference type="PANTHER" id="PTHR30158:SF3">
    <property type="entry name" value="MULTIDRUG EFFLUX PUMP SUBUNIT ACRA-RELATED"/>
    <property type="match status" value="1"/>
</dbReference>
<feature type="domain" description="Multidrug resistance protein MdtA-like alpha-helical hairpin" evidence="4">
    <location>
        <begin position="122"/>
        <end position="189"/>
    </location>
</feature>
<dbReference type="Gene3D" id="2.40.30.170">
    <property type="match status" value="1"/>
</dbReference>
<dbReference type="InterPro" id="IPR058624">
    <property type="entry name" value="MdtA-like_HH"/>
</dbReference>
<keyword evidence="9" id="KW-1185">Reference proteome</keyword>
<evidence type="ECO:0000259" key="4">
    <source>
        <dbReference type="Pfam" id="PF25876"/>
    </source>
</evidence>
<sequence>MLLPVSSQIVPGRVTMRRALAGLIGGVSLLALSACGGDNASAGAVGQQMQPQAARVEVMKAQPESVGSVRVLPGRTTPFAQAEIRPQVTGLIQNRLFTEGEQVKAGQPLYQIDAAEYHAAVESAKAALARAEASAATAQETARRFERLADINAVSQQSYDEAVAAAKQAAAEVGIQRAALERARIDLARTQVRAPIDGQIGRSSVTQGALVTANQATPLARILQLDPIYIDMTAASTEVLRWKQDVATGKIRTVGDTASVPVTVHFEDGTQYEHRGHIEFTEVSVDQEAGTVIVRAQVPNPDDLLLPGMFLKAEFAAGSYENVYLVPQRAVQRTPRGDAYVFVAKDGVAEQRPIKIQESSDSNWIVTDGLSPGDAVIVEGLQSVRAGAPVQAINADGASLASLSGDSTGISPE</sequence>
<gene>
    <name evidence="8" type="primary">acrA</name>
    <name evidence="8" type="ORF">GCM10011503_00320</name>
</gene>
<dbReference type="Proteomes" id="UP000628854">
    <property type="component" value="Unassembled WGS sequence"/>
</dbReference>
<reference evidence="9" key="1">
    <citation type="journal article" date="2019" name="Int. J. Syst. Evol. Microbiol.">
        <title>The Global Catalogue of Microorganisms (GCM) 10K type strain sequencing project: providing services to taxonomists for standard genome sequencing and annotation.</title>
        <authorList>
            <consortium name="The Broad Institute Genomics Platform"/>
            <consortium name="The Broad Institute Genome Sequencing Center for Infectious Disease"/>
            <person name="Wu L."/>
            <person name="Ma J."/>
        </authorList>
    </citation>
    <scope>NUCLEOTIDE SEQUENCE [LARGE SCALE GENOMIC DNA]</scope>
    <source>
        <strain evidence="9">CGMCC 1.15928</strain>
    </source>
</reference>
<feature type="domain" description="Multidrug resistance protein MdtA-like barrel-sandwich hybrid" evidence="5">
    <location>
        <begin position="81"/>
        <end position="220"/>
    </location>
</feature>
<evidence type="ECO:0000259" key="6">
    <source>
        <dbReference type="Pfam" id="PF25944"/>
    </source>
</evidence>
<organism evidence="8 9">
    <name type="scientific">Henriciella pelagia</name>
    <dbReference type="NCBI Taxonomy" id="1977912"/>
    <lineage>
        <taxon>Bacteria</taxon>
        <taxon>Pseudomonadati</taxon>
        <taxon>Pseudomonadota</taxon>
        <taxon>Alphaproteobacteria</taxon>
        <taxon>Hyphomonadales</taxon>
        <taxon>Hyphomonadaceae</taxon>
        <taxon>Henriciella</taxon>
    </lineage>
</organism>
<protein>
    <submittedName>
        <fullName evidence="8">MexX family efflux pump subunit</fullName>
    </submittedName>
</protein>
<dbReference type="RefSeq" id="WP_198943730.1">
    <property type="nucleotide sequence ID" value="NZ_BMKF01000001.1"/>
</dbReference>
<dbReference type="InterPro" id="IPR006143">
    <property type="entry name" value="RND_pump_MFP"/>
</dbReference>
<comment type="similarity">
    <text evidence="2">Belongs to the membrane fusion protein (MFP) (TC 8.A.1) family.</text>
</comment>
<comment type="caution">
    <text evidence="8">The sequence shown here is derived from an EMBL/GenBank/DDBJ whole genome shotgun (WGS) entry which is preliminary data.</text>
</comment>
<accession>A0ABQ1IYS7</accession>
<dbReference type="Gene3D" id="2.40.50.100">
    <property type="match status" value="1"/>
</dbReference>
<evidence type="ECO:0000256" key="3">
    <source>
        <dbReference type="SAM" id="Coils"/>
    </source>
</evidence>
<dbReference type="EMBL" id="BMKF01000001">
    <property type="protein sequence ID" value="GGB55931.1"/>
    <property type="molecule type" value="Genomic_DNA"/>
</dbReference>
<dbReference type="InterPro" id="IPR058626">
    <property type="entry name" value="MdtA-like_b-barrel"/>
</dbReference>
<name>A0ABQ1IYS7_9PROT</name>
<dbReference type="Pfam" id="PF25917">
    <property type="entry name" value="BSH_RND"/>
    <property type="match status" value="1"/>
</dbReference>
<dbReference type="Pfam" id="PF25944">
    <property type="entry name" value="Beta-barrel_RND"/>
    <property type="match status" value="1"/>
</dbReference>
<keyword evidence="3" id="KW-0175">Coiled coil</keyword>
<proteinExistence type="inferred from homology"/>
<dbReference type="NCBIfam" id="TIGR01730">
    <property type="entry name" value="RND_mfp"/>
    <property type="match status" value="1"/>
</dbReference>
<dbReference type="Pfam" id="PF25876">
    <property type="entry name" value="HH_MFP_RND"/>
    <property type="match status" value="1"/>
</dbReference>
<dbReference type="InterPro" id="IPR058627">
    <property type="entry name" value="MdtA-like_C"/>
</dbReference>
<evidence type="ECO:0000259" key="7">
    <source>
        <dbReference type="Pfam" id="PF25967"/>
    </source>
</evidence>
<dbReference type="Pfam" id="PF25967">
    <property type="entry name" value="RND-MFP_C"/>
    <property type="match status" value="1"/>
</dbReference>
<evidence type="ECO:0000313" key="9">
    <source>
        <dbReference type="Proteomes" id="UP000628854"/>
    </source>
</evidence>
<feature type="coiled-coil region" evidence="3">
    <location>
        <begin position="114"/>
        <end position="148"/>
    </location>
</feature>
<evidence type="ECO:0000313" key="8">
    <source>
        <dbReference type="EMBL" id="GGB55931.1"/>
    </source>
</evidence>
<dbReference type="Gene3D" id="1.10.287.470">
    <property type="entry name" value="Helix hairpin bin"/>
    <property type="match status" value="1"/>
</dbReference>
<evidence type="ECO:0000256" key="2">
    <source>
        <dbReference type="ARBA" id="ARBA00009477"/>
    </source>
</evidence>
<feature type="domain" description="Multidrug resistance protein MdtA-like beta-barrel" evidence="6">
    <location>
        <begin position="227"/>
        <end position="316"/>
    </location>
</feature>
<comment type="subcellular location">
    <subcellularLocation>
        <location evidence="1">Cell envelope</location>
    </subcellularLocation>
</comment>
<dbReference type="PANTHER" id="PTHR30158">
    <property type="entry name" value="ACRA/E-RELATED COMPONENT OF DRUG EFFLUX TRANSPORTER"/>
    <property type="match status" value="1"/>
</dbReference>
<dbReference type="Gene3D" id="2.40.420.20">
    <property type="match status" value="1"/>
</dbReference>
<dbReference type="SUPFAM" id="SSF111369">
    <property type="entry name" value="HlyD-like secretion proteins"/>
    <property type="match status" value="1"/>
</dbReference>
<dbReference type="InterPro" id="IPR058625">
    <property type="entry name" value="MdtA-like_BSH"/>
</dbReference>
<evidence type="ECO:0000259" key="5">
    <source>
        <dbReference type="Pfam" id="PF25917"/>
    </source>
</evidence>